<gene>
    <name evidence="1" type="ORF">GQ651_17960</name>
</gene>
<reference evidence="1 2" key="1">
    <citation type="submission" date="2019-12" db="EMBL/GenBank/DDBJ databases">
        <authorList>
            <person name="Lee S.D."/>
        </authorList>
    </citation>
    <scope>NUCLEOTIDE SEQUENCE [LARGE SCALE GENOMIC DNA]</scope>
    <source>
        <strain evidence="1 2">GH1-50</strain>
    </source>
</reference>
<dbReference type="RefSeq" id="WP_160765661.1">
    <property type="nucleotide sequence ID" value="NZ_WUPT01000005.1"/>
</dbReference>
<comment type="caution">
    <text evidence="1">The sequence shown here is derived from an EMBL/GenBank/DDBJ whole genome shotgun (WGS) entry which is preliminary data.</text>
</comment>
<dbReference type="Proteomes" id="UP000480350">
    <property type="component" value="Unassembled WGS sequence"/>
</dbReference>
<accession>A0A7C9MM17</accession>
<name>A0A7C9MM17_9RHOB</name>
<evidence type="ECO:0000313" key="2">
    <source>
        <dbReference type="Proteomes" id="UP000480350"/>
    </source>
</evidence>
<keyword evidence="2" id="KW-1185">Reference proteome</keyword>
<sequence length="212" mass="22180">MLIRAVLFAIFLMIPALSLGSTGESMKQYHAETSTPLAEIVRHLEARLPDAAPMAASGTKATVSYSGSHVPDALRSFLVTAFPDVDAELLAPGRTVTLAVTLRAADAGTEGALLILTRLTADETGLPAGAVVLLDGRGAAPCAGQVVVSHDLPRGETAELYQTYFESEGYRFDGHSLAGVSFFVGYRPGCSVTLYFEADGGATVVVAQFSEV</sequence>
<protein>
    <submittedName>
        <fullName evidence="1">Uncharacterized protein</fullName>
    </submittedName>
</protein>
<reference evidence="1 2" key="2">
    <citation type="submission" date="2020-03" db="EMBL/GenBank/DDBJ databases">
        <title>Kangsaoukella pontilimi gen. nov., sp. nov., a new member of the family Rhodobacteraceae isolated from a tidal mudflat.</title>
        <authorList>
            <person name="Kim I.S."/>
        </authorList>
    </citation>
    <scope>NUCLEOTIDE SEQUENCE [LARGE SCALE GENOMIC DNA]</scope>
    <source>
        <strain evidence="1 2">GH1-50</strain>
    </source>
</reference>
<organism evidence="1 2">
    <name type="scientific">Kangsaoukella pontilimi</name>
    <dbReference type="NCBI Taxonomy" id="2691042"/>
    <lineage>
        <taxon>Bacteria</taxon>
        <taxon>Pseudomonadati</taxon>
        <taxon>Pseudomonadota</taxon>
        <taxon>Alphaproteobacteria</taxon>
        <taxon>Rhodobacterales</taxon>
        <taxon>Paracoccaceae</taxon>
        <taxon>Kangsaoukella</taxon>
    </lineage>
</organism>
<dbReference type="AlphaFoldDB" id="A0A7C9MM17"/>
<proteinExistence type="predicted"/>
<evidence type="ECO:0000313" key="1">
    <source>
        <dbReference type="EMBL" id="MXQ09735.1"/>
    </source>
</evidence>
<dbReference type="EMBL" id="WUPT01000005">
    <property type="protein sequence ID" value="MXQ09735.1"/>
    <property type="molecule type" value="Genomic_DNA"/>
</dbReference>